<evidence type="ECO:0000313" key="10">
    <source>
        <dbReference type="EMBL" id="TWB74932.1"/>
    </source>
</evidence>
<dbReference type="InterPro" id="IPR036890">
    <property type="entry name" value="HATPase_C_sf"/>
</dbReference>
<keyword evidence="6 10" id="KW-0418">Kinase</keyword>
<dbReference type="Gene3D" id="3.30.565.10">
    <property type="entry name" value="Histidine kinase-like ATPase, C-terminal domain"/>
    <property type="match status" value="1"/>
</dbReference>
<dbReference type="CDD" id="cd12914">
    <property type="entry name" value="PDC1_DGC_like"/>
    <property type="match status" value="1"/>
</dbReference>
<dbReference type="Proteomes" id="UP000320516">
    <property type="component" value="Unassembled WGS sequence"/>
</dbReference>
<dbReference type="Gene3D" id="3.30.450.20">
    <property type="entry name" value="PAS domain"/>
    <property type="match status" value="3"/>
</dbReference>
<evidence type="ECO:0000256" key="7">
    <source>
        <dbReference type="ARBA" id="ARBA00022840"/>
    </source>
</evidence>
<feature type="transmembrane region" description="Helical" evidence="8">
    <location>
        <begin position="319"/>
        <end position="341"/>
    </location>
</feature>
<keyword evidence="8" id="KW-0812">Transmembrane</keyword>
<keyword evidence="8" id="KW-0472">Membrane</keyword>
<dbReference type="PROSITE" id="PS50109">
    <property type="entry name" value="HIS_KIN"/>
    <property type="match status" value="1"/>
</dbReference>
<feature type="transmembrane region" description="Helical" evidence="8">
    <location>
        <begin position="48"/>
        <end position="68"/>
    </location>
</feature>
<keyword evidence="5" id="KW-0547">Nucleotide-binding</keyword>
<evidence type="ECO:0000256" key="3">
    <source>
        <dbReference type="ARBA" id="ARBA00022553"/>
    </source>
</evidence>
<evidence type="ECO:0000259" key="9">
    <source>
        <dbReference type="PROSITE" id="PS50109"/>
    </source>
</evidence>
<name>A0A560JUX4_9PROT</name>
<dbReference type="SMART" id="SM00387">
    <property type="entry name" value="HATPase_c"/>
    <property type="match status" value="1"/>
</dbReference>
<gene>
    <name evidence="10" type="ORF">FBZ87_10427</name>
</gene>
<dbReference type="PANTHER" id="PTHR41523">
    <property type="entry name" value="TWO-COMPONENT SYSTEM SENSOR PROTEIN"/>
    <property type="match status" value="1"/>
</dbReference>
<dbReference type="InterPro" id="IPR054327">
    <property type="entry name" value="His-kinase-like_sensor"/>
</dbReference>
<dbReference type="GO" id="GO:0005524">
    <property type="term" value="F:ATP binding"/>
    <property type="evidence" value="ECO:0007669"/>
    <property type="project" value="UniProtKB-KW"/>
</dbReference>
<dbReference type="Pfam" id="PF07568">
    <property type="entry name" value="HisKA_2"/>
    <property type="match status" value="1"/>
</dbReference>
<dbReference type="GO" id="GO:0004673">
    <property type="term" value="F:protein histidine kinase activity"/>
    <property type="evidence" value="ECO:0007669"/>
    <property type="project" value="UniProtKB-EC"/>
</dbReference>
<dbReference type="AlphaFoldDB" id="A0A560JUX4"/>
<dbReference type="InterPro" id="IPR005467">
    <property type="entry name" value="His_kinase_dom"/>
</dbReference>
<dbReference type="Pfam" id="PF02518">
    <property type="entry name" value="HATPase_c"/>
    <property type="match status" value="1"/>
</dbReference>
<dbReference type="InterPro" id="IPR003594">
    <property type="entry name" value="HATPase_dom"/>
</dbReference>
<dbReference type="EMBL" id="VITV01000004">
    <property type="protein sequence ID" value="TWB74932.1"/>
    <property type="molecule type" value="Genomic_DNA"/>
</dbReference>
<evidence type="ECO:0000256" key="2">
    <source>
        <dbReference type="ARBA" id="ARBA00012438"/>
    </source>
</evidence>
<keyword evidence="4" id="KW-0808">Transferase</keyword>
<protein>
    <recommendedName>
        <fullName evidence="2">histidine kinase</fullName>
        <ecNumber evidence="2">2.7.13.3</ecNumber>
    </recommendedName>
</protein>
<keyword evidence="3" id="KW-0597">Phosphoprotein</keyword>
<keyword evidence="7" id="KW-0067">ATP-binding</keyword>
<reference evidence="10 11" key="1">
    <citation type="submission" date="2019-06" db="EMBL/GenBank/DDBJ databases">
        <title>Genomic Encyclopedia of Type Strains, Phase IV (KMG-V): Genome sequencing to study the core and pangenomes of soil and plant-associated prokaryotes.</title>
        <authorList>
            <person name="Whitman W."/>
        </authorList>
    </citation>
    <scope>NUCLEOTIDE SEQUENCE [LARGE SCALE GENOMIC DNA]</scope>
    <source>
        <strain evidence="10 11">BR 12005</strain>
    </source>
</reference>
<evidence type="ECO:0000256" key="6">
    <source>
        <dbReference type="ARBA" id="ARBA00022777"/>
    </source>
</evidence>
<evidence type="ECO:0000256" key="8">
    <source>
        <dbReference type="SAM" id="Phobius"/>
    </source>
</evidence>
<evidence type="ECO:0000256" key="1">
    <source>
        <dbReference type="ARBA" id="ARBA00000085"/>
    </source>
</evidence>
<dbReference type="CDD" id="cd12915">
    <property type="entry name" value="PDC2_DGC_like"/>
    <property type="match status" value="1"/>
</dbReference>
<dbReference type="PANTHER" id="PTHR41523:SF8">
    <property type="entry name" value="ETHYLENE RESPONSE SENSOR PROTEIN"/>
    <property type="match status" value="1"/>
</dbReference>
<organism evidence="10 11">
    <name type="scientific">Nitrospirillum amazonense</name>
    <dbReference type="NCBI Taxonomy" id="28077"/>
    <lineage>
        <taxon>Bacteria</taxon>
        <taxon>Pseudomonadati</taxon>
        <taxon>Pseudomonadota</taxon>
        <taxon>Alphaproteobacteria</taxon>
        <taxon>Rhodospirillales</taxon>
        <taxon>Azospirillaceae</taxon>
        <taxon>Nitrospirillum</taxon>
    </lineage>
</organism>
<keyword evidence="8" id="KW-1133">Transmembrane helix</keyword>
<accession>A0A560JUX4</accession>
<evidence type="ECO:0000256" key="4">
    <source>
        <dbReference type="ARBA" id="ARBA00022679"/>
    </source>
</evidence>
<proteinExistence type="predicted"/>
<evidence type="ECO:0000256" key="5">
    <source>
        <dbReference type="ARBA" id="ARBA00022741"/>
    </source>
</evidence>
<dbReference type="RefSeq" id="WP_145610499.1">
    <property type="nucleotide sequence ID" value="NZ_VITV01000004.1"/>
</dbReference>
<evidence type="ECO:0000313" key="11">
    <source>
        <dbReference type="Proteomes" id="UP000320516"/>
    </source>
</evidence>
<dbReference type="SUPFAM" id="SSF55874">
    <property type="entry name" value="ATPase domain of HSP90 chaperone/DNA topoisomerase II/histidine kinase"/>
    <property type="match status" value="1"/>
</dbReference>
<comment type="catalytic activity">
    <reaction evidence="1">
        <text>ATP + protein L-histidine = ADP + protein N-phospho-L-histidine.</text>
        <dbReference type="EC" id="2.7.13.3"/>
    </reaction>
</comment>
<comment type="caution">
    <text evidence="10">The sequence shown here is derived from an EMBL/GenBank/DDBJ whole genome shotgun (WGS) entry which is preliminary data.</text>
</comment>
<dbReference type="Pfam" id="PF22588">
    <property type="entry name" value="dCache_1_like"/>
    <property type="match status" value="1"/>
</dbReference>
<dbReference type="EC" id="2.7.13.3" evidence="2"/>
<sequence>MNASAPDHAASAGASLPDLLAGGVPAPDGTVHSDAAIVPLIPSAGRPVAALLVMSLVLTLLVFAWAAWDHHRRVWDDAREQVVDVTHVLEEHAGKIFSIHATSLRYVERLVEDAGWKNIAGDSRFYDRLREIWQASPELESVWVVDTSGIIRVNTVQWPTPALDVSDREYFRAQLKPGAGIFIGQQLRGRISGAAFLPISQRMETRDGRFNGVAQLSLKPDYFIAFYRSLFSADPKTMMLVREDGAVLLREPAPADDLQQGFYPELLKTPEDATGTFILTSPIDGVRRLYARRKVPNLPLFVLYGIDTASIAKEWEDRALVYAAVAVPASLALMLVAWIAIRRSRDLARADRILRHANTLLEARVADRTRHLHRALAEREMLLRDTHHRVKNNLQVVSSLLQLQAGMNPALRPALGDALRRIHAMGILHEQLHRASDVDVVQLDRVITALAREIDNIHQGEGHAAGGLRRVSVVLDLTPLESDLTASVPVTLVLNEVLSNAFKHAYPEGRAGTLAVTLRREGDEGVLTVADDGVGMPDTAAGTGRKSLGLLLIDAFTRQLRGRFLYEATTPGTRFTLRFPLG</sequence>
<dbReference type="InterPro" id="IPR011495">
    <property type="entry name" value="Sig_transdc_His_kin_sub2_dim/P"/>
</dbReference>
<feature type="domain" description="Histidine kinase" evidence="9">
    <location>
        <begin position="385"/>
        <end position="582"/>
    </location>
</feature>